<dbReference type="InterPro" id="IPR036188">
    <property type="entry name" value="FAD/NAD-bd_sf"/>
</dbReference>
<dbReference type="PANTHER" id="PTHR40254:SF1">
    <property type="entry name" value="BLR0577 PROTEIN"/>
    <property type="match status" value="1"/>
</dbReference>
<evidence type="ECO:0000259" key="1">
    <source>
        <dbReference type="Pfam" id="PF13454"/>
    </source>
</evidence>
<protein>
    <submittedName>
        <fullName evidence="2">FAD/NAD(P)-binding protein</fullName>
    </submittedName>
</protein>
<evidence type="ECO:0000313" key="3">
    <source>
        <dbReference type="Proteomes" id="UP001499843"/>
    </source>
</evidence>
<comment type="caution">
    <text evidence="2">The sequence shown here is derived from an EMBL/GenBank/DDBJ whole genome shotgun (WGS) entry which is preliminary data.</text>
</comment>
<reference evidence="2 3" key="1">
    <citation type="journal article" date="2019" name="Int. J. Syst. Evol. Microbiol.">
        <title>The Global Catalogue of Microorganisms (GCM) 10K type strain sequencing project: providing services to taxonomists for standard genome sequencing and annotation.</title>
        <authorList>
            <consortium name="The Broad Institute Genomics Platform"/>
            <consortium name="The Broad Institute Genome Sequencing Center for Infectious Disease"/>
            <person name="Wu L."/>
            <person name="Ma J."/>
        </authorList>
    </citation>
    <scope>NUCLEOTIDE SEQUENCE [LARGE SCALE GENOMIC DNA]</scope>
    <source>
        <strain evidence="2 3">JCM 16114</strain>
    </source>
</reference>
<dbReference type="Gene3D" id="3.50.50.60">
    <property type="entry name" value="FAD/NAD(P)-binding domain"/>
    <property type="match status" value="1"/>
</dbReference>
<dbReference type="Proteomes" id="UP001499843">
    <property type="component" value="Unassembled WGS sequence"/>
</dbReference>
<dbReference type="Pfam" id="PF13454">
    <property type="entry name" value="NAD_binding_9"/>
    <property type="match status" value="1"/>
</dbReference>
<name>A0ABN3D2B1_9ACTN</name>
<keyword evidence="3" id="KW-1185">Reference proteome</keyword>
<proteinExistence type="predicted"/>
<dbReference type="PANTHER" id="PTHR40254">
    <property type="entry name" value="BLR0577 PROTEIN"/>
    <property type="match status" value="1"/>
</dbReference>
<dbReference type="InterPro" id="IPR038732">
    <property type="entry name" value="HpyO/CreE_NAD-binding"/>
</dbReference>
<dbReference type="RefSeq" id="WP_344495106.1">
    <property type="nucleotide sequence ID" value="NZ_BAAAQX010000057.1"/>
</dbReference>
<sequence>MVLPSITIVGGGASGTLTAIHLLRLARATGTPVAVTLLDQGGRHALGQAYSTTDPHHLLNTRVERMSALDDDPDHLRAWARTEGVHAYDYLPRAVYGRYLREVLAAAEDPPARPLHRVTATAVALDADHTVRLSDGGRIGGDAVVLALGNRSPAPLPGVPAHPRYIADPWAPGALAAIDDGAPVLVLGTGLTMVDVALTVTRAHPDTVVHALSRHALLPRPHLPRPALPIPVAIPDGPLRVADLLSATRRAVRASGDWQGVMEGLRPHVQELWQRLGADERRLFLRRVARYWEIHRHRIPPSSASAIEDLRAAGRLRLLRGSLLSAEPAANGLRVHTHLDDAANGPRVHSGSGGATTGLDVGWLVNATGPGGDVTSDPFLATLIASGAARPDPLGLGLDADPDGALRGSRERLFAVGPLLRGSLYETTAVPEIRTQAAALAPRLLEIAASHAAPSQSVA</sequence>
<feature type="domain" description="FAD-dependent urate hydroxylase HpyO/Asp monooxygenase CreE-like FAD/NAD(P)-binding" evidence="1">
    <location>
        <begin position="8"/>
        <end position="150"/>
    </location>
</feature>
<gene>
    <name evidence="2" type="ORF">GCM10009850_114210</name>
</gene>
<organism evidence="2 3">
    <name type="scientific">Nonomuraea monospora</name>
    <dbReference type="NCBI Taxonomy" id="568818"/>
    <lineage>
        <taxon>Bacteria</taxon>
        <taxon>Bacillati</taxon>
        <taxon>Actinomycetota</taxon>
        <taxon>Actinomycetes</taxon>
        <taxon>Streptosporangiales</taxon>
        <taxon>Streptosporangiaceae</taxon>
        <taxon>Nonomuraea</taxon>
    </lineage>
</organism>
<evidence type="ECO:0000313" key="2">
    <source>
        <dbReference type="EMBL" id="GAA2215953.1"/>
    </source>
</evidence>
<dbReference type="InterPro" id="IPR052189">
    <property type="entry name" value="L-asp_N-monooxygenase_NS-form"/>
</dbReference>
<dbReference type="SUPFAM" id="SSF51905">
    <property type="entry name" value="FAD/NAD(P)-binding domain"/>
    <property type="match status" value="1"/>
</dbReference>
<accession>A0ABN3D2B1</accession>
<dbReference type="EMBL" id="BAAAQX010000057">
    <property type="protein sequence ID" value="GAA2215953.1"/>
    <property type="molecule type" value="Genomic_DNA"/>
</dbReference>